<dbReference type="InterPro" id="IPR000182">
    <property type="entry name" value="GNAT_dom"/>
</dbReference>
<keyword evidence="2" id="KW-0808">Transferase</keyword>
<dbReference type="EMBL" id="FWPT01000003">
    <property type="protein sequence ID" value="SMA44232.1"/>
    <property type="molecule type" value="Genomic_DNA"/>
</dbReference>
<dbReference type="GO" id="GO:0005737">
    <property type="term" value="C:cytoplasm"/>
    <property type="evidence" value="ECO:0007669"/>
    <property type="project" value="TreeGrafter"/>
</dbReference>
<dbReference type="SUPFAM" id="SSF55729">
    <property type="entry name" value="Acyl-CoA N-acyltransferases (Nat)"/>
    <property type="match status" value="1"/>
</dbReference>
<dbReference type="PANTHER" id="PTHR43441">
    <property type="entry name" value="RIBOSOMAL-PROTEIN-SERINE ACETYLTRANSFERASE"/>
    <property type="match status" value="1"/>
</dbReference>
<dbReference type="PROSITE" id="PS51186">
    <property type="entry name" value="GNAT"/>
    <property type="match status" value="1"/>
</dbReference>
<dbReference type="Pfam" id="PF13302">
    <property type="entry name" value="Acetyltransf_3"/>
    <property type="match status" value="1"/>
</dbReference>
<accession>A0A1X7AJ12</accession>
<proteinExistence type="predicted"/>
<organism evidence="2 3">
    <name type="scientific">Parendozoicomonas haliclonae</name>
    <dbReference type="NCBI Taxonomy" id="1960125"/>
    <lineage>
        <taxon>Bacteria</taxon>
        <taxon>Pseudomonadati</taxon>
        <taxon>Pseudomonadota</taxon>
        <taxon>Gammaproteobacteria</taxon>
        <taxon>Oceanospirillales</taxon>
        <taxon>Endozoicomonadaceae</taxon>
        <taxon>Parendozoicomonas</taxon>
    </lineage>
</organism>
<evidence type="ECO:0000313" key="3">
    <source>
        <dbReference type="Proteomes" id="UP000196573"/>
    </source>
</evidence>
<sequence>MNLLHFKVDSELSLIFEHPSLAEAYLALRNDNLEYLKRWIPWAERSDTLDDFEAFIKRSLHNYAEGKGMSFGIAYQGEIVGNIALQGISEKRRKASLGYWLAEDAQGQGIVSRACCFLIDYAFTQLNLTKIQIEVASDNQASRKVCERLGMKLEGIITQAGNVGDRIEDHAIYGLHREPSEIRHG</sequence>
<dbReference type="AlphaFoldDB" id="A0A1X7AJ12"/>
<reference evidence="2 3" key="1">
    <citation type="submission" date="2017-03" db="EMBL/GenBank/DDBJ databases">
        <authorList>
            <person name="Afonso C.L."/>
            <person name="Miller P.J."/>
            <person name="Scott M.A."/>
            <person name="Spackman E."/>
            <person name="Goraichik I."/>
            <person name="Dimitrov K.M."/>
            <person name="Suarez D.L."/>
            <person name="Swayne D.E."/>
        </authorList>
    </citation>
    <scope>NUCLEOTIDE SEQUENCE [LARGE SCALE GENOMIC DNA]</scope>
    <source>
        <strain evidence="2">SB41UT1</strain>
    </source>
</reference>
<dbReference type="GO" id="GO:1990189">
    <property type="term" value="F:protein N-terminal-serine acetyltransferase activity"/>
    <property type="evidence" value="ECO:0007669"/>
    <property type="project" value="TreeGrafter"/>
</dbReference>
<dbReference type="Gene3D" id="3.40.630.30">
    <property type="match status" value="1"/>
</dbReference>
<dbReference type="Proteomes" id="UP000196573">
    <property type="component" value="Unassembled WGS sequence"/>
</dbReference>
<dbReference type="InterPro" id="IPR051908">
    <property type="entry name" value="Ribosomal_N-acetyltransferase"/>
</dbReference>
<dbReference type="PANTHER" id="PTHR43441:SF11">
    <property type="entry name" value="RIBOSOMAL-PROTEIN-SERINE ACETYLTRANSFERASE"/>
    <property type="match status" value="1"/>
</dbReference>
<evidence type="ECO:0000259" key="1">
    <source>
        <dbReference type="PROSITE" id="PS51186"/>
    </source>
</evidence>
<dbReference type="EC" id="2.3.1.-" evidence="2"/>
<gene>
    <name evidence="2" type="primary">ydaF_2</name>
    <name evidence="2" type="ORF">EHSB41UT_01759</name>
</gene>
<dbReference type="GO" id="GO:0008999">
    <property type="term" value="F:protein-N-terminal-alanine acetyltransferase activity"/>
    <property type="evidence" value="ECO:0007669"/>
    <property type="project" value="TreeGrafter"/>
</dbReference>
<keyword evidence="3" id="KW-1185">Reference proteome</keyword>
<protein>
    <submittedName>
        <fullName evidence="2">Putative ribosomal N-acetyltransferase YdaF</fullName>
        <ecNumber evidence="2">2.3.1.-</ecNumber>
    </submittedName>
</protein>
<dbReference type="InterPro" id="IPR016181">
    <property type="entry name" value="Acyl_CoA_acyltransferase"/>
</dbReference>
<name>A0A1X7AJ12_9GAMM</name>
<dbReference type="OrthoDB" id="9784707at2"/>
<keyword evidence="2" id="KW-0012">Acyltransferase</keyword>
<dbReference type="RefSeq" id="WP_087108897.1">
    <property type="nucleotide sequence ID" value="NZ_CBCSCN010000008.1"/>
</dbReference>
<feature type="domain" description="N-acetyltransferase" evidence="1">
    <location>
        <begin position="26"/>
        <end position="178"/>
    </location>
</feature>
<evidence type="ECO:0000313" key="2">
    <source>
        <dbReference type="EMBL" id="SMA44232.1"/>
    </source>
</evidence>